<dbReference type="SUPFAM" id="SSF82866">
    <property type="entry name" value="Multidrug efflux transporter AcrB transmembrane domain"/>
    <property type="match status" value="2"/>
</dbReference>
<feature type="transmembrane region" description="Helical" evidence="1">
    <location>
        <begin position="967"/>
        <end position="992"/>
    </location>
</feature>
<name>A0A7Y0DY68_9PROT</name>
<reference evidence="2 3" key="1">
    <citation type="submission" date="2020-04" db="EMBL/GenBank/DDBJ databases">
        <title>Rhodospirillaceae bacterium KN72 isolated from deep sea.</title>
        <authorList>
            <person name="Zhang D.-C."/>
        </authorList>
    </citation>
    <scope>NUCLEOTIDE SEQUENCE [LARGE SCALE GENOMIC DNA]</scope>
    <source>
        <strain evidence="2 3">KN72</strain>
    </source>
</reference>
<proteinExistence type="predicted"/>
<comment type="caution">
    <text evidence="2">The sequence shown here is derived from an EMBL/GenBank/DDBJ whole genome shotgun (WGS) entry which is preliminary data.</text>
</comment>
<dbReference type="SUPFAM" id="SSF82714">
    <property type="entry name" value="Multidrug efflux transporter AcrB TolC docking domain, DN and DC subdomains"/>
    <property type="match status" value="1"/>
</dbReference>
<keyword evidence="1" id="KW-0472">Membrane</keyword>
<dbReference type="PANTHER" id="PTHR32063">
    <property type="match status" value="1"/>
</dbReference>
<feature type="transmembrane region" description="Helical" evidence="1">
    <location>
        <begin position="914"/>
        <end position="931"/>
    </location>
</feature>
<keyword evidence="3" id="KW-1185">Reference proteome</keyword>
<feature type="transmembrane region" description="Helical" evidence="1">
    <location>
        <begin position="427"/>
        <end position="447"/>
    </location>
</feature>
<dbReference type="GO" id="GO:0042910">
    <property type="term" value="F:xenobiotic transmembrane transporter activity"/>
    <property type="evidence" value="ECO:0007669"/>
    <property type="project" value="TreeGrafter"/>
</dbReference>
<dbReference type="Gene3D" id="3.30.70.1320">
    <property type="entry name" value="Multidrug efflux transporter AcrB pore domain like"/>
    <property type="match status" value="1"/>
</dbReference>
<dbReference type="PRINTS" id="PR00702">
    <property type="entry name" value="ACRIFLAVINRP"/>
</dbReference>
<feature type="transmembrane region" description="Helical" evidence="1">
    <location>
        <begin position="582"/>
        <end position="602"/>
    </location>
</feature>
<dbReference type="RefSeq" id="WP_169624027.1">
    <property type="nucleotide sequence ID" value="NZ_JABBNT010000001.1"/>
</dbReference>
<gene>
    <name evidence="2" type="ORF">HH303_04785</name>
</gene>
<evidence type="ECO:0000256" key="1">
    <source>
        <dbReference type="SAM" id="Phobius"/>
    </source>
</evidence>
<feature type="transmembrane region" description="Helical" evidence="1">
    <location>
        <begin position="335"/>
        <end position="352"/>
    </location>
</feature>
<dbReference type="Gene3D" id="1.20.1640.10">
    <property type="entry name" value="Multidrug efflux transporter AcrB transmembrane domain"/>
    <property type="match status" value="2"/>
</dbReference>
<dbReference type="Gene3D" id="3.30.70.1430">
    <property type="entry name" value="Multidrug efflux transporter AcrB pore domain"/>
    <property type="match status" value="2"/>
</dbReference>
<dbReference type="Pfam" id="PF00873">
    <property type="entry name" value="ACR_tran"/>
    <property type="match status" value="2"/>
</dbReference>
<protein>
    <submittedName>
        <fullName evidence="2">Efflux RND transporter permease subunit</fullName>
    </submittedName>
</protein>
<dbReference type="EMBL" id="JABBNT010000001">
    <property type="protein sequence ID" value="NMM43780.1"/>
    <property type="molecule type" value="Genomic_DNA"/>
</dbReference>
<evidence type="ECO:0000313" key="2">
    <source>
        <dbReference type="EMBL" id="NMM43780.1"/>
    </source>
</evidence>
<feature type="transmembrane region" description="Helical" evidence="1">
    <location>
        <begin position="938"/>
        <end position="961"/>
    </location>
</feature>
<dbReference type="GO" id="GO:0005886">
    <property type="term" value="C:plasma membrane"/>
    <property type="evidence" value="ECO:0007669"/>
    <property type="project" value="TreeGrafter"/>
</dbReference>
<feature type="transmembrane region" description="Helical" evidence="1">
    <location>
        <begin position="459"/>
        <end position="481"/>
    </location>
</feature>
<dbReference type="PANTHER" id="PTHR32063:SF0">
    <property type="entry name" value="SWARMING MOTILITY PROTEIN SWRC"/>
    <property type="match status" value="1"/>
</dbReference>
<feature type="transmembrane region" description="Helical" evidence="1">
    <location>
        <begin position="1053"/>
        <end position="1076"/>
    </location>
</feature>
<evidence type="ECO:0000313" key="3">
    <source>
        <dbReference type="Proteomes" id="UP000539372"/>
    </source>
</evidence>
<accession>A0A7Y0DY68</accession>
<dbReference type="InterPro" id="IPR001036">
    <property type="entry name" value="Acrflvin-R"/>
</dbReference>
<keyword evidence="1" id="KW-1133">Transmembrane helix</keyword>
<sequence length="1108" mass="120041">MSLIDAALNRSRTVLAVLFFLLLAGSIAYITIPKESDPDINIPIIYVSMHHDGISPEDAERLLVRPMEQELRGIEGVKEMRSTAYEGGANVLMEFEAGFNADDALDDVREKVDLVRPDLPEDTDDPTVNEVNLSLFPVLVVTLSGDVPERALLRIARDLQDRLEGISTVLEVNITGDRDEVVEILIDPVLVESYGLEPEALLSMISSSNKLVAAGALDTGSGRFSIKVPGLFEDVNDILDLPIVTQGDAVVRVRDIAEVRRSFKDPTTFARVDGKPSLGLEVVKRTGENIIETIEAVRTIVEAEKPYWPAGLEVGYSSDKSEDIRTMLTDLQNNVLSAILLVMIVVVAALGLRGGLLVGMAIPGSFLTGVLVLSIMGLTVNVVVLFALILAVGMLVDGAIVVTEYADRKLSEGVDKKIAYGLAAKRMAWPIIASTATTLAAFLPLLFWPGIVGEFMKYLPITLIATLSASLAMALIFSPVLGANLSKVVQLIVTVALAAALGGAGGGLVAVPLGIGGAVLGYWLGGVGGRLLERHEISETAKALAAHSDRDDDIDETLDPSQVGGLTGVYVKTLGLALRAPWLVLLLSAGSLVGVMVAYGIFGKGVEFFPNIEPKLMIVNVHARGNLSVDEKNALVTEVENQVLDIGREDGEFKSVYTSAGNFQVRDDEAEDIIGKITVEFTEWDERRHASEIKEEIRERIGHVPGIHIEVREEEQGPPVGKPIHLQMSARDPALLDEAVRIVREKLDTLDGLVDIEDSRPIPAIQWEYSVDRAQASKFNANIAVLGSFIELVTNGLKVSDYRPDDSDEEVDIIARFPESYRSIDQLDRLRVTTANGPVPAGNFVTRTAEENTGILRRVDGSRIAYVKADLEEGLLADSYVKSLRSWIESRPLPDGVYIEFKGEDQEQQEAESFLVKAFGVALFLMAIILVTQFNSFFSAFLILFAVIMSTVGVLIGLMVTGQPFGIVMSGIGVIALAGIVVNNNIVLIDTFDRLIGSSANARDAILRTGAQRLRPVMLTTVTTILGLLPMVMQVNIDFVTREVSVGAPSTQWWVQLSTAIAYGLAFATLLTLLVTPCWLQMRSDMAGWISRRRAKKHPTGADPSPAE</sequence>
<dbReference type="SUPFAM" id="SSF82693">
    <property type="entry name" value="Multidrug efflux transporter AcrB pore domain, PN1, PN2, PC1 and PC2 subdomains"/>
    <property type="match status" value="2"/>
</dbReference>
<dbReference type="AlphaFoldDB" id="A0A7Y0DY68"/>
<dbReference type="Gene3D" id="3.30.70.1440">
    <property type="entry name" value="Multidrug efflux transporter AcrB pore domain"/>
    <property type="match status" value="1"/>
</dbReference>
<dbReference type="Gene3D" id="3.30.2090.10">
    <property type="entry name" value="Multidrug efflux transporter AcrB TolC docking domain, DN and DC subdomains"/>
    <property type="match status" value="2"/>
</dbReference>
<organism evidence="2 3">
    <name type="scientific">Pacificispira spongiicola</name>
    <dbReference type="NCBI Taxonomy" id="2729598"/>
    <lineage>
        <taxon>Bacteria</taxon>
        <taxon>Pseudomonadati</taxon>
        <taxon>Pseudomonadota</taxon>
        <taxon>Alphaproteobacteria</taxon>
        <taxon>Rhodospirillales</taxon>
        <taxon>Rhodospirillaceae</taxon>
        <taxon>Pacificispira</taxon>
    </lineage>
</organism>
<keyword evidence="1" id="KW-0812">Transmembrane</keyword>
<dbReference type="Proteomes" id="UP000539372">
    <property type="component" value="Unassembled WGS sequence"/>
</dbReference>
<feature type="transmembrane region" description="Helical" evidence="1">
    <location>
        <begin position="1013"/>
        <end position="1033"/>
    </location>
</feature>
<dbReference type="InterPro" id="IPR027463">
    <property type="entry name" value="AcrB_DN_DC_subdom"/>
</dbReference>
<feature type="transmembrane region" description="Helical" evidence="1">
    <location>
        <begin position="488"/>
        <end position="509"/>
    </location>
</feature>